<evidence type="ECO:0000313" key="2">
    <source>
        <dbReference type="Proteomes" id="UP001236748"/>
    </source>
</evidence>
<gene>
    <name evidence="1" type="ORF">PSH67_04435</name>
</gene>
<dbReference type="Proteomes" id="UP001236748">
    <property type="component" value="Chromosome"/>
</dbReference>
<proteinExistence type="predicted"/>
<accession>A0ABY9FX34</accession>
<dbReference type="RefSeq" id="WP_047541089.1">
    <property type="nucleotide sequence ID" value="NZ_CP117450.1"/>
</dbReference>
<sequence>MMHFVPRLELLIEIGLLAAQASVYTDLEKQLPIETALDTQDGPRYLESQFLRDEASFMISMLAEIDILTGITPKANPMLSEFGLLEEYWKARSRIHLHPDPDDFDDC</sequence>
<dbReference type="EMBL" id="CP117450">
    <property type="protein sequence ID" value="WLH07908.1"/>
    <property type="molecule type" value="Genomic_DNA"/>
</dbReference>
<reference evidence="1 2" key="1">
    <citation type="submission" date="2023-02" db="EMBL/GenBank/DDBJ databases">
        <title>Evolution of Hrp T3SS in non-pathogenic Pseudomonas fluorescens.</title>
        <authorList>
            <person name="Liao K."/>
            <person name="Wei H."/>
            <person name="Gu Y."/>
        </authorList>
    </citation>
    <scope>NUCLEOTIDE SEQUENCE [LARGE SCALE GENOMIC DNA]</scope>
    <source>
        <strain evidence="1 2">FP2043</strain>
    </source>
</reference>
<protein>
    <submittedName>
        <fullName evidence="1">Uncharacterized protein</fullName>
    </submittedName>
</protein>
<keyword evidence="2" id="KW-1185">Reference proteome</keyword>
<organism evidence="1 2">
    <name type="scientific">Pseudomonas lurida</name>
    <dbReference type="NCBI Taxonomy" id="244566"/>
    <lineage>
        <taxon>Bacteria</taxon>
        <taxon>Pseudomonadati</taxon>
        <taxon>Pseudomonadota</taxon>
        <taxon>Gammaproteobacteria</taxon>
        <taxon>Pseudomonadales</taxon>
        <taxon>Pseudomonadaceae</taxon>
        <taxon>Pseudomonas</taxon>
    </lineage>
</organism>
<name>A0ABY9FX34_9PSED</name>
<evidence type="ECO:0000313" key="1">
    <source>
        <dbReference type="EMBL" id="WLH07908.1"/>
    </source>
</evidence>